<dbReference type="NCBIfam" id="TIGR01557">
    <property type="entry name" value="myb_SHAQKYF"/>
    <property type="match status" value="1"/>
</dbReference>
<keyword evidence="4" id="KW-0539">Nucleus</keyword>
<protein>
    <submittedName>
        <fullName evidence="8">Uncharacterized protein</fullName>
    </submittedName>
</protein>
<dbReference type="Pfam" id="PF00249">
    <property type="entry name" value="Myb_DNA-binding"/>
    <property type="match status" value="1"/>
</dbReference>
<dbReference type="PANTHER" id="PTHR12802">
    <property type="entry name" value="SWI/SNF COMPLEX-RELATED"/>
    <property type="match status" value="1"/>
</dbReference>
<dbReference type="PROSITE" id="PS51294">
    <property type="entry name" value="HTH_MYB"/>
    <property type="match status" value="1"/>
</dbReference>
<dbReference type="PANTHER" id="PTHR12802:SF155">
    <property type="entry name" value="DEUBIQUITINASE MYSM1"/>
    <property type="match status" value="1"/>
</dbReference>
<dbReference type="SMART" id="SM00717">
    <property type="entry name" value="SANT"/>
    <property type="match status" value="1"/>
</dbReference>
<dbReference type="AlphaFoldDB" id="A0A7S1TLT6"/>
<accession>A0A7S1TLT6</accession>
<gene>
    <name evidence="8" type="ORF">EAUS1353_LOCUS429</name>
</gene>
<dbReference type="InterPro" id="IPR017884">
    <property type="entry name" value="SANT_dom"/>
</dbReference>
<dbReference type="EMBL" id="HBGI01000682">
    <property type="protein sequence ID" value="CAD9238699.1"/>
    <property type="molecule type" value="Transcribed_RNA"/>
</dbReference>
<dbReference type="InterPro" id="IPR001005">
    <property type="entry name" value="SANT/Myb"/>
</dbReference>
<evidence type="ECO:0000256" key="3">
    <source>
        <dbReference type="ARBA" id="ARBA00023163"/>
    </source>
</evidence>
<feature type="domain" description="SANT" evidence="6">
    <location>
        <begin position="21"/>
        <end position="67"/>
    </location>
</feature>
<evidence type="ECO:0000259" key="5">
    <source>
        <dbReference type="PROSITE" id="PS50090"/>
    </source>
</evidence>
<dbReference type="GO" id="GO:0003677">
    <property type="term" value="F:DNA binding"/>
    <property type="evidence" value="ECO:0007669"/>
    <property type="project" value="UniProtKB-KW"/>
</dbReference>
<proteinExistence type="predicted"/>
<dbReference type="InterPro" id="IPR009057">
    <property type="entry name" value="Homeodomain-like_sf"/>
</dbReference>
<sequence>MAGEGGRQRKKYTMSKVRELWTEEEHAAFLAALAAHGRDWKKIQQQVATKNVVQIRSHAQKYFIKVMKNKTGEHIPPPRPKRPRAARQILAPAAGELAAAPLQTQQTLQQALAMPDTTALGDIELECVAGKRLAVEPFTPDLQTKRAQQTGAYGATVSRLPASVILSGEDNSSYSSLWSSVVGVDPLSCDPYEFTSSAPAVADACVTVPPPPPSSVLMELVMQYEQGDQSPVMAASERPGFDLCARAMPHTEAHAHPNHVERHPELSFSCLTGESAGVAPPSSQCRESPTLLGCELFATPEPATDSRIEDAFAPDQLEHADDSVVSFSRVYGVLANVFDQADASFTRAKAESCSKVEQEIVRLLGQNLEEQLSSAEVQQALLAEFGGVTNHK</sequence>
<keyword evidence="3" id="KW-0804">Transcription</keyword>
<dbReference type="InterPro" id="IPR017930">
    <property type="entry name" value="Myb_dom"/>
</dbReference>
<dbReference type="PROSITE" id="PS51293">
    <property type="entry name" value="SANT"/>
    <property type="match status" value="1"/>
</dbReference>
<dbReference type="CDD" id="cd00167">
    <property type="entry name" value="SANT"/>
    <property type="match status" value="1"/>
</dbReference>
<keyword evidence="1" id="KW-0805">Transcription regulation</keyword>
<feature type="domain" description="Myb-like" evidence="5">
    <location>
        <begin position="13"/>
        <end position="63"/>
    </location>
</feature>
<evidence type="ECO:0000313" key="8">
    <source>
        <dbReference type="EMBL" id="CAD9238699.1"/>
    </source>
</evidence>
<feature type="domain" description="HTH myb-type" evidence="7">
    <location>
        <begin position="13"/>
        <end position="67"/>
    </location>
</feature>
<dbReference type="PROSITE" id="PS50090">
    <property type="entry name" value="MYB_LIKE"/>
    <property type="match status" value="1"/>
</dbReference>
<name>A0A7S1TLT6_9RHOD</name>
<evidence type="ECO:0000256" key="1">
    <source>
        <dbReference type="ARBA" id="ARBA00023015"/>
    </source>
</evidence>
<reference evidence="8" key="1">
    <citation type="submission" date="2021-01" db="EMBL/GenBank/DDBJ databases">
        <authorList>
            <person name="Corre E."/>
            <person name="Pelletier E."/>
            <person name="Niang G."/>
            <person name="Scheremetjew M."/>
            <person name="Finn R."/>
            <person name="Kale V."/>
            <person name="Holt S."/>
            <person name="Cochrane G."/>
            <person name="Meng A."/>
            <person name="Brown T."/>
            <person name="Cohen L."/>
        </authorList>
    </citation>
    <scope>NUCLEOTIDE SEQUENCE</scope>
    <source>
        <strain evidence="8">CCMP3124</strain>
    </source>
</reference>
<evidence type="ECO:0000256" key="4">
    <source>
        <dbReference type="ARBA" id="ARBA00023242"/>
    </source>
</evidence>
<evidence type="ECO:0000259" key="7">
    <source>
        <dbReference type="PROSITE" id="PS51294"/>
    </source>
</evidence>
<dbReference type="InterPro" id="IPR006447">
    <property type="entry name" value="Myb_dom_plants"/>
</dbReference>
<dbReference type="Gene3D" id="1.10.10.60">
    <property type="entry name" value="Homeodomain-like"/>
    <property type="match status" value="1"/>
</dbReference>
<evidence type="ECO:0000256" key="2">
    <source>
        <dbReference type="ARBA" id="ARBA00023125"/>
    </source>
</evidence>
<evidence type="ECO:0000259" key="6">
    <source>
        <dbReference type="PROSITE" id="PS51293"/>
    </source>
</evidence>
<keyword evidence="2" id="KW-0238">DNA-binding</keyword>
<organism evidence="8">
    <name type="scientific">Erythrolobus australicus</name>
    <dbReference type="NCBI Taxonomy" id="1077150"/>
    <lineage>
        <taxon>Eukaryota</taxon>
        <taxon>Rhodophyta</taxon>
        <taxon>Bangiophyceae</taxon>
        <taxon>Porphyridiales</taxon>
        <taxon>Porphyridiaceae</taxon>
        <taxon>Erythrolobus</taxon>
    </lineage>
</organism>
<dbReference type="SUPFAM" id="SSF46689">
    <property type="entry name" value="Homeodomain-like"/>
    <property type="match status" value="1"/>
</dbReference>